<keyword evidence="2" id="KW-0732">Signal</keyword>
<name>A0AAW4Y0J7_9BURK</name>
<evidence type="ECO:0000256" key="1">
    <source>
        <dbReference type="SAM" id="MobiDB-lite"/>
    </source>
</evidence>
<feature type="region of interest" description="Disordered" evidence="1">
    <location>
        <begin position="36"/>
        <end position="63"/>
    </location>
</feature>
<dbReference type="EMBL" id="JAJNCT010000021">
    <property type="protein sequence ID" value="MCD2166768.1"/>
    <property type="molecule type" value="Genomic_DNA"/>
</dbReference>
<comment type="caution">
    <text evidence="3">The sequence shown here is derived from an EMBL/GenBank/DDBJ whole genome shotgun (WGS) entry which is preliminary data.</text>
</comment>
<evidence type="ECO:0008006" key="5">
    <source>
        <dbReference type="Google" id="ProtNLM"/>
    </source>
</evidence>
<reference evidence="3 4" key="1">
    <citation type="submission" date="2021-11" db="EMBL/GenBank/DDBJ databases">
        <title>Genome sequence.</title>
        <authorList>
            <person name="Sun Q."/>
        </authorList>
    </citation>
    <scope>NUCLEOTIDE SEQUENCE [LARGE SCALE GENOMIC DNA]</scope>
    <source>
        <strain evidence="3 4">KCTC 12005</strain>
    </source>
</reference>
<dbReference type="Proteomes" id="UP001199260">
    <property type="component" value="Unassembled WGS sequence"/>
</dbReference>
<evidence type="ECO:0000313" key="4">
    <source>
        <dbReference type="Proteomes" id="UP001199260"/>
    </source>
</evidence>
<protein>
    <recommendedName>
        <fullName evidence="5">DUF3887 domain-containing protein</fullName>
    </recommendedName>
</protein>
<accession>A0AAW4Y0J7</accession>
<evidence type="ECO:0000313" key="3">
    <source>
        <dbReference type="EMBL" id="MCD2166768.1"/>
    </source>
</evidence>
<evidence type="ECO:0000256" key="2">
    <source>
        <dbReference type="SAM" id="SignalP"/>
    </source>
</evidence>
<keyword evidence="4" id="KW-1185">Reference proteome</keyword>
<organism evidence="3 4">
    <name type="scientific">Comamonas koreensis</name>
    <dbReference type="NCBI Taxonomy" id="160825"/>
    <lineage>
        <taxon>Bacteria</taxon>
        <taxon>Pseudomonadati</taxon>
        <taxon>Pseudomonadota</taxon>
        <taxon>Betaproteobacteria</taxon>
        <taxon>Burkholderiales</taxon>
        <taxon>Comamonadaceae</taxon>
        <taxon>Comamonas</taxon>
    </lineage>
</organism>
<dbReference type="InterPro" id="IPR006311">
    <property type="entry name" value="TAT_signal"/>
</dbReference>
<feature type="signal peptide" evidence="2">
    <location>
        <begin position="1"/>
        <end position="32"/>
    </location>
</feature>
<feature type="chain" id="PRO_5043487355" description="DUF3887 domain-containing protein" evidence="2">
    <location>
        <begin position="33"/>
        <end position="168"/>
    </location>
</feature>
<gene>
    <name evidence="3" type="ORF">LPW39_16715</name>
</gene>
<dbReference type="RefSeq" id="WP_230777812.1">
    <property type="nucleotide sequence ID" value="NZ_JAJNCT010000021.1"/>
</dbReference>
<sequence>MQNHTKENRMHRMSRHALLSTTLACAALAAQAQSSQEAASPAPAAAPPAAEAAPQAPAPNPAAEKALAQRFQALLAAFEGKAAVPDSKTFTEDFNKQVTADQMKQVFNDVHQSVGSCKVGAQMTSPTPYITSYLLQCDKAYVPMDIGIEEKAPYRVHSLLIRPGYWKK</sequence>
<dbReference type="PROSITE" id="PS51318">
    <property type="entry name" value="TAT"/>
    <property type="match status" value="1"/>
</dbReference>
<proteinExistence type="predicted"/>
<dbReference type="AlphaFoldDB" id="A0AAW4Y0J7"/>